<dbReference type="PANTHER" id="PTHR42067">
    <property type="entry name" value="YALI0C15378P"/>
    <property type="match status" value="1"/>
</dbReference>
<sequence>MAPNTRVVKFPRSDDESTSVLVQVTSSGRKALDLKLVATEGEAPYVCTLKHDRVSSLRVKNCPVSEKEWEQILESIFEQELVADIQATATVSTDSSISVTVRKQVQGITQRLGAITLNCDQKEGIELFQWCEVSLDALAQAKREAASSIAKARELEAAVTELQSQLDELVESKQEDETSLLQKFRDLLNEKKVKIREQQKVIASSSFNGGQPSSQSPQEDEQPARRAAQSRPAKRKTRASNNAEDADGDEDVDMVKEEAEDTDPGETSEGTASTASVNDEDEAEPKAARNAAGRQDSKRQRTSPEKKAQEAPPATRRLPFANRKAKAPAPAAAGDTDSDDEL</sequence>
<reference evidence="4 6" key="2">
    <citation type="journal article" date="2016" name="Front. Microbiol.">
        <title>Genome and transcriptome sequences reveal the specific parasitism of the nematophagous Purpureocillium lilacinum 36-1.</title>
        <authorList>
            <person name="Xie J."/>
            <person name="Li S."/>
            <person name="Mo C."/>
            <person name="Xiao X."/>
            <person name="Peng D."/>
            <person name="Wang G."/>
            <person name="Xiao Y."/>
        </authorList>
    </citation>
    <scope>NUCLEOTIDE SEQUENCE [LARGE SCALE GENOMIC DNA]</scope>
    <source>
        <strain evidence="4 6">36-1</strain>
    </source>
</reference>
<evidence type="ECO:0000256" key="1">
    <source>
        <dbReference type="SAM" id="Coils"/>
    </source>
</evidence>
<evidence type="ECO:0000313" key="3">
    <source>
        <dbReference type="EMBL" id="OAQ80126.1"/>
    </source>
</evidence>
<name>A0A179GQA9_PURLI</name>
<reference evidence="3 5" key="3">
    <citation type="submission" date="2016-01" db="EMBL/GenBank/DDBJ databases">
        <title>Biosynthesis of antibiotic leucinostatins and their inhibition on Phytophthora in bio-control Purpureocillium lilacinum.</title>
        <authorList>
            <person name="Wang G."/>
            <person name="Liu Z."/>
            <person name="Lin R."/>
            <person name="Li E."/>
            <person name="Mao Z."/>
            <person name="Ling J."/>
            <person name="Yin W."/>
            <person name="Xie B."/>
        </authorList>
    </citation>
    <scope>NUCLEOTIDE SEQUENCE [LARGE SCALE GENOMIC DNA]</scope>
    <source>
        <strain evidence="3">PLBJ-1</strain>
    </source>
</reference>
<dbReference type="PANTHER" id="PTHR42067:SF1">
    <property type="entry name" value="MITOTIC APPARATUS PROTEIN P62"/>
    <property type="match status" value="1"/>
</dbReference>
<evidence type="ECO:0000313" key="6">
    <source>
        <dbReference type="Proteomes" id="UP000245956"/>
    </source>
</evidence>
<feature type="compositionally biased region" description="Polar residues" evidence="2">
    <location>
        <begin position="268"/>
        <end position="277"/>
    </location>
</feature>
<protein>
    <submittedName>
        <fullName evidence="3">DNA double-strand break repair and VJ recombination XRCC4</fullName>
    </submittedName>
</protein>
<dbReference type="EMBL" id="LSBH01000004">
    <property type="protein sequence ID" value="OAQ80126.1"/>
    <property type="molecule type" value="Genomic_DNA"/>
</dbReference>
<feature type="compositionally biased region" description="Basic and acidic residues" evidence="2">
    <location>
        <begin position="295"/>
        <end position="309"/>
    </location>
</feature>
<dbReference type="Proteomes" id="UP000078240">
    <property type="component" value="Unassembled WGS sequence"/>
</dbReference>
<comment type="caution">
    <text evidence="3">The sequence shown here is derived from an EMBL/GenBank/DDBJ whole genome shotgun (WGS) entry which is preliminary data.</text>
</comment>
<feature type="compositionally biased region" description="Acidic residues" evidence="2">
    <location>
        <begin position="244"/>
        <end position="266"/>
    </location>
</feature>
<evidence type="ECO:0000313" key="5">
    <source>
        <dbReference type="Proteomes" id="UP000078240"/>
    </source>
</evidence>
<dbReference type="SUPFAM" id="SSF58022">
    <property type="entry name" value="XRCC4, C-terminal oligomerization domain"/>
    <property type="match status" value="1"/>
</dbReference>
<accession>A0A179GQA9</accession>
<keyword evidence="1" id="KW-0175">Coiled coil</keyword>
<dbReference type="Proteomes" id="UP000245956">
    <property type="component" value="Unassembled WGS sequence"/>
</dbReference>
<dbReference type="Gene3D" id="1.20.5.370">
    <property type="match status" value="1"/>
</dbReference>
<reference evidence="4" key="1">
    <citation type="submission" date="2015-05" db="EMBL/GenBank/DDBJ databases">
        <authorList>
            <person name="Wang D.B."/>
            <person name="Wang M."/>
        </authorList>
    </citation>
    <scope>NUCLEOTIDE SEQUENCE</scope>
    <source>
        <strain evidence="4">36-1</strain>
    </source>
</reference>
<feature type="compositionally biased region" description="Low complexity" evidence="2">
    <location>
        <begin position="204"/>
        <end position="217"/>
    </location>
</feature>
<proteinExistence type="predicted"/>
<dbReference type="EMBL" id="LCWV01000004">
    <property type="protein sequence ID" value="PWI74000.1"/>
    <property type="molecule type" value="Genomic_DNA"/>
</dbReference>
<feature type="region of interest" description="Disordered" evidence="2">
    <location>
        <begin position="202"/>
        <end position="342"/>
    </location>
</feature>
<evidence type="ECO:0000256" key="2">
    <source>
        <dbReference type="SAM" id="MobiDB-lite"/>
    </source>
</evidence>
<organism evidence="3 5">
    <name type="scientific">Purpureocillium lilacinum</name>
    <name type="common">Paecilomyces lilacinus</name>
    <dbReference type="NCBI Taxonomy" id="33203"/>
    <lineage>
        <taxon>Eukaryota</taxon>
        <taxon>Fungi</taxon>
        <taxon>Dikarya</taxon>
        <taxon>Ascomycota</taxon>
        <taxon>Pezizomycotina</taxon>
        <taxon>Sordariomycetes</taxon>
        <taxon>Hypocreomycetidae</taxon>
        <taxon>Hypocreales</taxon>
        <taxon>Ophiocordycipitaceae</taxon>
        <taxon>Purpureocillium</taxon>
    </lineage>
</organism>
<dbReference type="InterPro" id="IPR014751">
    <property type="entry name" value="XRCC4-like_C"/>
</dbReference>
<dbReference type="AlphaFoldDB" id="A0A179GQA9"/>
<evidence type="ECO:0000313" key="4">
    <source>
        <dbReference type="EMBL" id="PWI74000.1"/>
    </source>
</evidence>
<gene>
    <name evidence="4" type="ORF">PCL_09276</name>
    <name evidence="3" type="ORF">VFPBJ_05711</name>
</gene>
<feature type="coiled-coil region" evidence="1">
    <location>
        <begin position="138"/>
        <end position="179"/>
    </location>
</feature>